<dbReference type="AlphaFoldDB" id="A0A820M809"/>
<comment type="caution">
    <text evidence="3">The sequence shown here is derived from an EMBL/GenBank/DDBJ whole genome shotgun (WGS) entry which is preliminary data.</text>
</comment>
<dbReference type="EMBL" id="CAJOAZ010022711">
    <property type="protein sequence ID" value="CAF4368167.1"/>
    <property type="molecule type" value="Genomic_DNA"/>
</dbReference>
<name>A0A820M809_9BILA</name>
<protein>
    <submittedName>
        <fullName evidence="3">Uncharacterized protein</fullName>
    </submittedName>
</protein>
<feature type="region of interest" description="Disordered" evidence="2">
    <location>
        <begin position="75"/>
        <end position="97"/>
    </location>
</feature>
<accession>A0A820M809</accession>
<dbReference type="GO" id="GO:0003948">
    <property type="term" value="F:N4-(beta-N-acetylglucosaminyl)-L-asparaginase activity"/>
    <property type="evidence" value="ECO:0007669"/>
    <property type="project" value="TreeGrafter"/>
</dbReference>
<dbReference type="SUPFAM" id="SSF56235">
    <property type="entry name" value="N-terminal nucleophile aminohydrolases (Ntn hydrolases)"/>
    <property type="match status" value="1"/>
</dbReference>
<dbReference type="Pfam" id="PF01112">
    <property type="entry name" value="Asparaginase_2"/>
    <property type="match status" value="1"/>
</dbReference>
<dbReference type="GO" id="GO:0005764">
    <property type="term" value="C:lysosome"/>
    <property type="evidence" value="ECO:0007669"/>
    <property type="project" value="TreeGrafter"/>
</dbReference>
<evidence type="ECO:0000256" key="2">
    <source>
        <dbReference type="SAM" id="MobiDB-lite"/>
    </source>
</evidence>
<evidence type="ECO:0000313" key="4">
    <source>
        <dbReference type="Proteomes" id="UP000663844"/>
    </source>
</evidence>
<gene>
    <name evidence="3" type="ORF">OXD698_LOCUS49690</name>
</gene>
<organism evidence="3 4">
    <name type="scientific">Adineta steineri</name>
    <dbReference type="NCBI Taxonomy" id="433720"/>
    <lineage>
        <taxon>Eukaryota</taxon>
        <taxon>Metazoa</taxon>
        <taxon>Spiralia</taxon>
        <taxon>Gnathifera</taxon>
        <taxon>Rotifera</taxon>
        <taxon>Eurotatoria</taxon>
        <taxon>Bdelloidea</taxon>
        <taxon>Adinetida</taxon>
        <taxon>Adinetidae</taxon>
        <taxon>Adineta</taxon>
    </lineage>
</organism>
<feature type="compositionally biased region" description="Polar residues" evidence="2">
    <location>
        <begin position="75"/>
        <end position="88"/>
    </location>
</feature>
<evidence type="ECO:0000256" key="1">
    <source>
        <dbReference type="ARBA" id="ARBA00010872"/>
    </source>
</evidence>
<proteinExistence type="inferred from homology"/>
<dbReference type="InterPro" id="IPR000246">
    <property type="entry name" value="Peptidase_T2"/>
</dbReference>
<dbReference type="PANTHER" id="PTHR10188:SF6">
    <property type="entry name" value="N(4)-(BETA-N-ACETYLGLUCOSAMINYL)-L-ASPARAGINASE"/>
    <property type="match status" value="1"/>
</dbReference>
<dbReference type="InterPro" id="IPR029055">
    <property type="entry name" value="Ntn_hydrolases_N"/>
</dbReference>
<feature type="non-terminal residue" evidence="3">
    <location>
        <position position="1"/>
    </location>
</feature>
<comment type="similarity">
    <text evidence="1">Belongs to the Ntn-hydrolase family.</text>
</comment>
<dbReference type="PANTHER" id="PTHR10188">
    <property type="entry name" value="L-ASPARAGINASE"/>
    <property type="match status" value="1"/>
</dbReference>
<evidence type="ECO:0000313" key="3">
    <source>
        <dbReference type="EMBL" id="CAF4368167.1"/>
    </source>
</evidence>
<dbReference type="Proteomes" id="UP000663844">
    <property type="component" value="Unassembled WGS sequence"/>
</dbReference>
<reference evidence="3" key="1">
    <citation type="submission" date="2021-02" db="EMBL/GenBank/DDBJ databases">
        <authorList>
            <person name="Nowell W R."/>
        </authorList>
    </citation>
    <scope>NUCLEOTIDE SEQUENCE</scope>
</reference>
<sequence length="97" mass="10740">MDGRTITAGAVANLHRIKNAVGVARAVLQYSSHSLLVGESATKFALEMGFKEEDLHSNASINLWNQWKNGNCQPNFRRNVQPDPTTSCGPYRPKLEN</sequence>